<name>A0A1M6TE92_9FIRM</name>
<evidence type="ECO:0000259" key="9">
    <source>
        <dbReference type="Pfam" id="PF00892"/>
    </source>
</evidence>
<dbReference type="EMBL" id="FRAC01000013">
    <property type="protein sequence ID" value="SHK55098.1"/>
    <property type="molecule type" value="Genomic_DNA"/>
</dbReference>
<evidence type="ECO:0000256" key="6">
    <source>
        <dbReference type="ARBA" id="ARBA00023136"/>
    </source>
</evidence>
<evidence type="ECO:0000313" key="11">
    <source>
        <dbReference type="Proteomes" id="UP000184386"/>
    </source>
</evidence>
<feature type="transmembrane region" description="Helical" evidence="8">
    <location>
        <begin position="301"/>
        <end position="319"/>
    </location>
</feature>
<accession>A0A1M6TE92</accession>
<keyword evidence="5 8" id="KW-1133">Transmembrane helix</keyword>
<feature type="region of interest" description="Disordered" evidence="7">
    <location>
        <begin position="175"/>
        <end position="209"/>
    </location>
</feature>
<dbReference type="InterPro" id="IPR051258">
    <property type="entry name" value="Diverse_Substrate_Transporter"/>
</dbReference>
<keyword evidence="4 8" id="KW-0812">Transmembrane</keyword>
<keyword evidence="3" id="KW-1003">Cell membrane</keyword>
<feature type="transmembrane region" description="Helical" evidence="8">
    <location>
        <begin position="276"/>
        <end position="295"/>
    </location>
</feature>
<evidence type="ECO:0000256" key="4">
    <source>
        <dbReference type="ARBA" id="ARBA00022692"/>
    </source>
</evidence>
<evidence type="ECO:0000313" key="10">
    <source>
        <dbReference type="EMBL" id="SHK55098.1"/>
    </source>
</evidence>
<feature type="transmembrane region" description="Helical" evidence="8">
    <location>
        <begin position="30"/>
        <end position="52"/>
    </location>
</feature>
<evidence type="ECO:0000256" key="2">
    <source>
        <dbReference type="ARBA" id="ARBA00007362"/>
    </source>
</evidence>
<feature type="compositionally biased region" description="Basic and acidic residues" evidence="7">
    <location>
        <begin position="179"/>
        <end position="209"/>
    </location>
</feature>
<proteinExistence type="inferred from homology"/>
<organism evidence="10 11">
    <name type="scientific">Anaerocolumna jejuensis DSM 15929</name>
    <dbReference type="NCBI Taxonomy" id="1121322"/>
    <lineage>
        <taxon>Bacteria</taxon>
        <taxon>Bacillati</taxon>
        <taxon>Bacillota</taxon>
        <taxon>Clostridia</taxon>
        <taxon>Lachnospirales</taxon>
        <taxon>Lachnospiraceae</taxon>
        <taxon>Anaerocolumna</taxon>
    </lineage>
</organism>
<dbReference type="GO" id="GO:0005886">
    <property type="term" value="C:plasma membrane"/>
    <property type="evidence" value="ECO:0007669"/>
    <property type="project" value="UniProtKB-SubCell"/>
</dbReference>
<dbReference type="STRING" id="1121322.SAMN02745136_02758"/>
<evidence type="ECO:0000256" key="1">
    <source>
        <dbReference type="ARBA" id="ARBA00004651"/>
    </source>
</evidence>
<feature type="domain" description="EamA" evidence="9">
    <location>
        <begin position="9"/>
        <end position="136"/>
    </location>
</feature>
<evidence type="ECO:0000256" key="5">
    <source>
        <dbReference type="ARBA" id="ARBA00022989"/>
    </source>
</evidence>
<dbReference type="Pfam" id="PF00892">
    <property type="entry name" value="EamA"/>
    <property type="match status" value="1"/>
</dbReference>
<dbReference type="InterPro" id="IPR037185">
    <property type="entry name" value="EmrE-like"/>
</dbReference>
<feature type="transmembrane region" description="Helical" evidence="8">
    <location>
        <begin position="149"/>
        <end position="168"/>
    </location>
</feature>
<feature type="transmembrane region" description="Helical" evidence="8">
    <location>
        <begin position="92"/>
        <end position="113"/>
    </location>
</feature>
<dbReference type="SUPFAM" id="SSF103481">
    <property type="entry name" value="Multidrug resistance efflux transporter EmrE"/>
    <property type="match status" value="1"/>
</dbReference>
<gene>
    <name evidence="10" type="ORF">SAMN02745136_02758</name>
</gene>
<feature type="transmembrane region" description="Helical" evidence="8">
    <location>
        <begin position="241"/>
        <end position="264"/>
    </location>
</feature>
<dbReference type="PANTHER" id="PTHR42920">
    <property type="entry name" value="OS03G0707200 PROTEIN-RELATED"/>
    <property type="match status" value="1"/>
</dbReference>
<evidence type="ECO:0000256" key="8">
    <source>
        <dbReference type="SAM" id="Phobius"/>
    </source>
</evidence>
<sequence length="328" mass="36414">MPEGRSHGYVLLSVVCWGGAQYLTDALLSVFSPALMIMLRFLLSGLVLCLLYGKSGNFHMVVFLKRYLPAGGLGAFGYYLLAAYALRITSLPFVSIMGGILPLLALLLDITVLRKKAQLTDWLKALLSVAGVLLLSCGAGFSWNITGGVLMIAANLTWLFYGILIKSWNEQGKNKQKKNGQELDRQENNRQEDNKHEWNKQEENVEKKNTQKENAELGYEFLAASFLTFFFFQDFRVCGRIAMWEIILLLLLVAVGTILPYRFYREGSKGMSLQTASIYLNLLPVITLLPSLITGRMQLKGLQFPGIIFLILAGLLGKAGKGGRSTGK</sequence>
<dbReference type="PANTHER" id="PTHR42920:SF11">
    <property type="entry name" value="INNER MEMBRANE PROTEIN YTFF"/>
    <property type="match status" value="1"/>
</dbReference>
<reference evidence="10 11" key="1">
    <citation type="submission" date="2016-11" db="EMBL/GenBank/DDBJ databases">
        <authorList>
            <person name="Jaros S."/>
            <person name="Januszkiewicz K."/>
            <person name="Wedrychowicz H."/>
        </authorList>
    </citation>
    <scope>NUCLEOTIDE SEQUENCE [LARGE SCALE GENOMIC DNA]</scope>
    <source>
        <strain evidence="10 11">DSM 15929</strain>
    </source>
</reference>
<evidence type="ECO:0000256" key="7">
    <source>
        <dbReference type="SAM" id="MobiDB-lite"/>
    </source>
</evidence>
<dbReference type="InterPro" id="IPR000620">
    <property type="entry name" value="EamA_dom"/>
</dbReference>
<protein>
    <submittedName>
        <fullName evidence="10">EamA-like transporter family protein</fullName>
    </submittedName>
</protein>
<comment type="subcellular location">
    <subcellularLocation>
        <location evidence="1">Cell membrane</location>
        <topology evidence="1">Multi-pass membrane protein</topology>
    </subcellularLocation>
</comment>
<keyword evidence="6 8" id="KW-0472">Membrane</keyword>
<keyword evidence="11" id="KW-1185">Reference proteome</keyword>
<feature type="transmembrane region" description="Helical" evidence="8">
    <location>
        <begin position="64"/>
        <end position="86"/>
    </location>
</feature>
<dbReference type="AlphaFoldDB" id="A0A1M6TE92"/>
<comment type="similarity">
    <text evidence="2">Belongs to the EamA transporter family.</text>
</comment>
<feature type="transmembrane region" description="Helical" evidence="8">
    <location>
        <begin position="217"/>
        <end position="235"/>
    </location>
</feature>
<feature type="transmembrane region" description="Helical" evidence="8">
    <location>
        <begin position="125"/>
        <end position="143"/>
    </location>
</feature>
<dbReference type="Proteomes" id="UP000184386">
    <property type="component" value="Unassembled WGS sequence"/>
</dbReference>
<evidence type="ECO:0000256" key="3">
    <source>
        <dbReference type="ARBA" id="ARBA00022475"/>
    </source>
</evidence>